<organism evidence="4">
    <name type="scientific">marine sediment metagenome</name>
    <dbReference type="NCBI Taxonomy" id="412755"/>
    <lineage>
        <taxon>unclassified sequences</taxon>
        <taxon>metagenomes</taxon>
        <taxon>ecological metagenomes</taxon>
    </lineage>
</organism>
<dbReference type="InterPro" id="IPR010074">
    <property type="entry name" value="PRibForGlyAmidine_synth_PurL"/>
</dbReference>
<keyword evidence="1" id="KW-0963">Cytoplasm</keyword>
<name>X0YCR7_9ZZZZ</name>
<evidence type="ECO:0000259" key="3">
    <source>
        <dbReference type="Pfam" id="PF02769"/>
    </source>
</evidence>
<dbReference type="SUPFAM" id="SSF55326">
    <property type="entry name" value="PurM N-terminal domain-like"/>
    <property type="match status" value="1"/>
</dbReference>
<feature type="non-terminal residue" evidence="4">
    <location>
        <position position="415"/>
    </location>
</feature>
<dbReference type="EMBL" id="BART01008326">
    <property type="protein sequence ID" value="GAG53659.1"/>
    <property type="molecule type" value="Genomic_DNA"/>
</dbReference>
<evidence type="ECO:0000313" key="4">
    <source>
        <dbReference type="EMBL" id="GAG53659.1"/>
    </source>
</evidence>
<dbReference type="InterPro" id="IPR036921">
    <property type="entry name" value="PurM-like_N_sf"/>
</dbReference>
<dbReference type="GO" id="GO:0006189">
    <property type="term" value="P:'de novo' IMP biosynthetic process"/>
    <property type="evidence" value="ECO:0007669"/>
    <property type="project" value="InterPro"/>
</dbReference>
<feature type="domain" description="PurM-like N-terminal" evidence="2">
    <location>
        <begin position="232"/>
        <end position="338"/>
    </location>
</feature>
<dbReference type="Pfam" id="PF02769">
    <property type="entry name" value="AIRS_C"/>
    <property type="match status" value="1"/>
</dbReference>
<dbReference type="PANTHER" id="PTHR43555:SF1">
    <property type="entry name" value="PHOSPHORIBOSYLFORMYLGLYCINAMIDINE SYNTHASE SUBUNIT PURL"/>
    <property type="match status" value="1"/>
</dbReference>
<dbReference type="SUPFAM" id="SSF56042">
    <property type="entry name" value="PurM C-terminal domain-like"/>
    <property type="match status" value="2"/>
</dbReference>
<feature type="non-terminal residue" evidence="4">
    <location>
        <position position="1"/>
    </location>
</feature>
<dbReference type="Gene3D" id="3.90.650.10">
    <property type="entry name" value="PurM-like C-terminal domain"/>
    <property type="match status" value="2"/>
</dbReference>
<evidence type="ECO:0008006" key="5">
    <source>
        <dbReference type="Google" id="ProtNLM"/>
    </source>
</evidence>
<feature type="domain" description="PurM-like C-terminal" evidence="3">
    <location>
        <begin position="34"/>
        <end position="135"/>
    </location>
</feature>
<dbReference type="CDD" id="cd02204">
    <property type="entry name" value="PurL_repeat2"/>
    <property type="match status" value="1"/>
</dbReference>
<dbReference type="Gene3D" id="3.30.1330.10">
    <property type="entry name" value="PurM-like, N-terminal domain"/>
    <property type="match status" value="1"/>
</dbReference>
<accession>X0YCR7</accession>
<dbReference type="PANTHER" id="PTHR43555">
    <property type="entry name" value="PHOSPHORIBOSYLFORMYLGLYCINAMIDINE SYNTHASE SUBUNIT PURL"/>
    <property type="match status" value="1"/>
</dbReference>
<evidence type="ECO:0000256" key="1">
    <source>
        <dbReference type="ARBA" id="ARBA00022490"/>
    </source>
</evidence>
<gene>
    <name evidence="4" type="ORF">S01H4_18758</name>
</gene>
<dbReference type="InterPro" id="IPR036676">
    <property type="entry name" value="PurM-like_C_sf"/>
</dbReference>
<dbReference type="InterPro" id="IPR010918">
    <property type="entry name" value="PurM-like_C_dom"/>
</dbReference>
<evidence type="ECO:0000259" key="2">
    <source>
        <dbReference type="Pfam" id="PF00586"/>
    </source>
</evidence>
<dbReference type="Pfam" id="PF00586">
    <property type="entry name" value="AIRS"/>
    <property type="match status" value="1"/>
</dbReference>
<proteinExistence type="predicted"/>
<dbReference type="AlphaFoldDB" id="X0YCR7"/>
<dbReference type="GO" id="GO:0004642">
    <property type="term" value="F:phosphoribosylformylglycinamidine synthase activity"/>
    <property type="evidence" value="ECO:0007669"/>
    <property type="project" value="InterPro"/>
</dbReference>
<sequence>KLAVFSTSFFEWHLLKASYALFAILKEKNLLDKVGFKDLGAGGIACASVELAEAGGYGAKIDVADIPTSMKNLAPAVILCSETQERFMWVAAPAITPLILKHYNETFALPKVAEKAQAKVIGKITAGGDYVVRYKSGKVINAKARDITQGLSYDRICKIKSSKLIEPQLPFLHHHNQTLLQLLGHENIASRKAIFETYDKQVQGRTIVESGMADAGVIQPFNSDKFPKEIRATGIALASDQNPRFNKIDPYLGAVNAVAEAVRNVVAVGALPIAISDCLCYGNPEKPEQMAEFAAGVKGIADICMALELPVIAGNVSFYNESKNGAIPPSPIISCLGKLSDIGKAITLSFKQANSLIVMVGERKDECGGSVYYSLYNQLGSRAPQPNFAEIKTQITALNIAIGKELVLAAHDIAD</sequence>
<protein>
    <recommendedName>
        <fullName evidence="5">PurM-like N-terminal domain-containing protein</fullName>
    </recommendedName>
</protein>
<dbReference type="InterPro" id="IPR016188">
    <property type="entry name" value="PurM-like_N"/>
</dbReference>
<reference evidence="4" key="1">
    <citation type="journal article" date="2014" name="Front. Microbiol.">
        <title>High frequency of phylogenetically diverse reductive dehalogenase-homologous genes in deep subseafloor sedimentary metagenomes.</title>
        <authorList>
            <person name="Kawai M."/>
            <person name="Futagami T."/>
            <person name="Toyoda A."/>
            <person name="Takaki Y."/>
            <person name="Nishi S."/>
            <person name="Hori S."/>
            <person name="Arai W."/>
            <person name="Tsubouchi T."/>
            <person name="Morono Y."/>
            <person name="Uchiyama I."/>
            <person name="Ito T."/>
            <person name="Fujiyama A."/>
            <person name="Inagaki F."/>
            <person name="Takami H."/>
        </authorList>
    </citation>
    <scope>NUCLEOTIDE SEQUENCE</scope>
    <source>
        <strain evidence="4">Expedition CK06-06</strain>
    </source>
</reference>
<comment type="caution">
    <text evidence="4">The sequence shown here is derived from an EMBL/GenBank/DDBJ whole genome shotgun (WGS) entry which is preliminary data.</text>
</comment>